<sequence length="302" mass="32070">MSRRSEIVTNGPVTVETYLDGRRSPVRGQDVLVLPSYGRDGGEDFDPLAAALAAAGHSVFRPQPRGIAGSSGPMEAVTMEDLADDVAAVIDQLGHAPAVVVGHAFGNWVARVLATNHPDKVGAVILAAASGRTVDPEVNAAPFRAGDLSLPDHERLAALRLAFFAPGHDPSVWLSGWHPTTLTMQHEAVKRLHPAPYRDAGNAPILEIIAEYDPFHTRGEWGDLRAALGDRVTTTVIADAGHTLFPEQPDTVAETIIGYLSCMPERDHVGAEQRRPRRSSRSVRPGSLVAGPPGATGSIVIP</sequence>
<name>A0ABW9QWE6_9ACTN</name>
<dbReference type="Proteomes" id="UP000437736">
    <property type="component" value="Unassembled WGS sequence"/>
</dbReference>
<feature type="region of interest" description="Disordered" evidence="1">
    <location>
        <begin position="267"/>
        <end position="302"/>
    </location>
</feature>
<feature type="domain" description="AB hydrolase-1" evidence="2">
    <location>
        <begin position="37"/>
        <end position="137"/>
    </location>
</feature>
<evidence type="ECO:0000313" key="4">
    <source>
        <dbReference type="Proteomes" id="UP000437736"/>
    </source>
</evidence>
<dbReference type="GO" id="GO:0016787">
    <property type="term" value="F:hydrolase activity"/>
    <property type="evidence" value="ECO:0007669"/>
    <property type="project" value="UniProtKB-KW"/>
</dbReference>
<dbReference type="InterPro" id="IPR000073">
    <property type="entry name" value="AB_hydrolase_1"/>
</dbReference>
<proteinExistence type="predicted"/>
<dbReference type="EMBL" id="WJHE01000889">
    <property type="protein sequence ID" value="MST34184.1"/>
    <property type="molecule type" value="Genomic_DNA"/>
</dbReference>
<keyword evidence="4" id="KW-1185">Reference proteome</keyword>
<dbReference type="Gene3D" id="3.40.50.1820">
    <property type="entry name" value="alpha/beta hydrolase"/>
    <property type="match status" value="1"/>
</dbReference>
<accession>A0ABW9QWE6</accession>
<dbReference type="InterPro" id="IPR050228">
    <property type="entry name" value="Carboxylesterase_BioH"/>
</dbReference>
<evidence type="ECO:0000259" key="2">
    <source>
        <dbReference type="Pfam" id="PF00561"/>
    </source>
</evidence>
<evidence type="ECO:0000313" key="3">
    <source>
        <dbReference type="EMBL" id="MST34184.1"/>
    </source>
</evidence>
<dbReference type="Pfam" id="PF00561">
    <property type="entry name" value="Abhydrolase_1"/>
    <property type="match status" value="1"/>
</dbReference>
<comment type="caution">
    <text evidence="3">The sequence shown here is derived from an EMBL/GenBank/DDBJ whole genome shotgun (WGS) entry which is preliminary data.</text>
</comment>
<keyword evidence="3" id="KW-0378">Hydrolase</keyword>
<dbReference type="SUPFAM" id="SSF53474">
    <property type="entry name" value="alpha/beta-Hydrolases"/>
    <property type="match status" value="1"/>
</dbReference>
<protein>
    <submittedName>
        <fullName evidence="3">Alpha/beta fold hydrolase</fullName>
    </submittedName>
</protein>
<gene>
    <name evidence="3" type="ORF">GHK86_15825</name>
</gene>
<organism evidence="3 4">
    <name type="scientific">Acidiferrimicrobium australe</name>
    <dbReference type="NCBI Taxonomy" id="2664430"/>
    <lineage>
        <taxon>Bacteria</taxon>
        <taxon>Bacillati</taxon>
        <taxon>Actinomycetota</taxon>
        <taxon>Acidimicrobiia</taxon>
        <taxon>Acidimicrobiales</taxon>
        <taxon>Acidimicrobiaceae</taxon>
        <taxon>Acidiferrimicrobium</taxon>
    </lineage>
</organism>
<reference evidence="3 4" key="1">
    <citation type="submission" date="2019-11" db="EMBL/GenBank/DDBJ databases">
        <title>Acidiferrimicrobium australis gen. nov., sp. nov., an acidophilic and obligately heterotrophic, member of the Actinobacteria that catalyses dissimilatory oxido- reduction of iron isolated from metal-rich acidic water in Chile.</title>
        <authorList>
            <person name="Gonzalez D."/>
            <person name="Huber K."/>
            <person name="Hedrich S."/>
            <person name="Rojas-Villalobos C."/>
            <person name="Quatrini R."/>
            <person name="Dinamarca M.A."/>
            <person name="Schwarz A."/>
            <person name="Canales C."/>
            <person name="Nancucheo I."/>
        </authorList>
    </citation>
    <scope>NUCLEOTIDE SEQUENCE [LARGE SCALE GENOMIC DNA]</scope>
    <source>
        <strain evidence="3 4">USS-CCA1</strain>
    </source>
</reference>
<evidence type="ECO:0000256" key="1">
    <source>
        <dbReference type="SAM" id="MobiDB-lite"/>
    </source>
</evidence>
<dbReference type="InterPro" id="IPR029058">
    <property type="entry name" value="AB_hydrolase_fold"/>
</dbReference>
<dbReference type="PANTHER" id="PTHR43194:SF5">
    <property type="entry name" value="PIMELOYL-[ACYL-CARRIER PROTEIN] METHYL ESTER ESTERASE"/>
    <property type="match status" value="1"/>
</dbReference>
<dbReference type="PANTHER" id="PTHR43194">
    <property type="entry name" value="HYDROLASE ALPHA/BETA FOLD FAMILY"/>
    <property type="match status" value="1"/>
</dbReference>